<dbReference type="EMBL" id="WTYU01000002">
    <property type="protein sequence ID" value="MXP15303.1"/>
    <property type="molecule type" value="Genomic_DNA"/>
</dbReference>
<dbReference type="Gene3D" id="3.40.50.10330">
    <property type="entry name" value="Probable inorganic polyphosphate/atp-NAD kinase, domain 1"/>
    <property type="match status" value="1"/>
</dbReference>
<reference evidence="3 4" key="1">
    <citation type="submission" date="2019-12" db="EMBL/GenBank/DDBJ databases">
        <title>Genomic-based taxomic classification of the family Erythrobacteraceae.</title>
        <authorList>
            <person name="Xu L."/>
        </authorList>
    </citation>
    <scope>NUCLEOTIDE SEQUENCE [LARGE SCALE GENOMIC DNA]</scope>
    <source>
        <strain evidence="3 4">KCTC 52259</strain>
    </source>
</reference>
<dbReference type="InterPro" id="IPR001206">
    <property type="entry name" value="Diacylglycerol_kinase_cat_dom"/>
</dbReference>
<dbReference type="SUPFAM" id="SSF111331">
    <property type="entry name" value="NAD kinase/diacylglycerol kinase-like"/>
    <property type="match status" value="1"/>
</dbReference>
<sequence>MTGQNSTPTPATAAKPGPKQPLVGVIYNRHSHRNQGLDHDSTDRPNILVAHPSGTADLAGLLAGFAQRGVELLVINGGDGTVRDVLTSGLPIWGDDWPALAVLPKGKTNALNVDLGAPADWSLADAIAAFERGNRVRRRALKIAGAETSPPSGAGSTKPPAMLGFILGAGAFTTGIRVGQDAHRMGAFNSLAVGATTAWGVVQSLFGTDRNRWRSGVGMQLHIGAEGNPLAHSGIGDPDKRWFLISSTLENLPVGMKPFGPYRTGLKLTVVDRPRRRLLAMIPAIVAGKVPQWVLRAGVHFVRTDRYDLALADEFILDGEAFPAGRYTVSNGPELCFVVP</sequence>
<keyword evidence="4" id="KW-1185">Reference proteome</keyword>
<feature type="domain" description="DAGKc" evidence="2">
    <location>
        <begin position="55"/>
        <end position="133"/>
    </location>
</feature>
<dbReference type="OrthoDB" id="7209949at2"/>
<dbReference type="Proteomes" id="UP000473531">
    <property type="component" value="Unassembled WGS sequence"/>
</dbReference>
<dbReference type="InterPro" id="IPR017438">
    <property type="entry name" value="ATP-NAD_kinase_N"/>
</dbReference>
<comment type="caution">
    <text evidence="3">The sequence shown here is derived from an EMBL/GenBank/DDBJ whole genome shotgun (WGS) entry which is preliminary data.</text>
</comment>
<evidence type="ECO:0000313" key="3">
    <source>
        <dbReference type="EMBL" id="MXP15303.1"/>
    </source>
</evidence>
<feature type="compositionally biased region" description="Low complexity" evidence="1">
    <location>
        <begin position="7"/>
        <end position="16"/>
    </location>
</feature>
<dbReference type="GO" id="GO:0016301">
    <property type="term" value="F:kinase activity"/>
    <property type="evidence" value="ECO:0007669"/>
    <property type="project" value="InterPro"/>
</dbReference>
<proteinExistence type="predicted"/>
<feature type="region of interest" description="Disordered" evidence="1">
    <location>
        <begin position="1"/>
        <end position="22"/>
    </location>
</feature>
<protein>
    <recommendedName>
        <fullName evidence="2">DAGKc domain-containing protein</fullName>
    </recommendedName>
</protein>
<dbReference type="RefSeq" id="WP_160601847.1">
    <property type="nucleotide sequence ID" value="NZ_WTYU01000002.1"/>
</dbReference>
<dbReference type="AlphaFoldDB" id="A0A6L7GGV7"/>
<dbReference type="Pfam" id="PF00781">
    <property type="entry name" value="DAGK_cat"/>
    <property type="match status" value="1"/>
</dbReference>
<accession>A0A6L7GGV7</accession>
<evidence type="ECO:0000259" key="2">
    <source>
        <dbReference type="Pfam" id="PF00781"/>
    </source>
</evidence>
<gene>
    <name evidence="3" type="ORF">GRI44_11140</name>
</gene>
<evidence type="ECO:0000256" key="1">
    <source>
        <dbReference type="SAM" id="MobiDB-lite"/>
    </source>
</evidence>
<organism evidence="3 4">
    <name type="scientific">Allopontixanthobacter confluentis</name>
    <dbReference type="NCBI Taxonomy" id="1849021"/>
    <lineage>
        <taxon>Bacteria</taxon>
        <taxon>Pseudomonadati</taxon>
        <taxon>Pseudomonadota</taxon>
        <taxon>Alphaproteobacteria</taxon>
        <taxon>Sphingomonadales</taxon>
        <taxon>Erythrobacteraceae</taxon>
        <taxon>Allopontixanthobacter</taxon>
    </lineage>
</organism>
<name>A0A6L7GGV7_9SPHN</name>
<evidence type="ECO:0000313" key="4">
    <source>
        <dbReference type="Proteomes" id="UP000473531"/>
    </source>
</evidence>
<dbReference type="InterPro" id="IPR016064">
    <property type="entry name" value="NAD/diacylglycerol_kinase_sf"/>
</dbReference>